<comment type="similarity">
    <text evidence="2">Belongs to the DadA oxidoreductase family.</text>
</comment>
<keyword evidence="4 6" id="KW-0560">Oxidoreductase</keyword>
<dbReference type="GO" id="GO:0008480">
    <property type="term" value="F:sarcosine dehydrogenase activity"/>
    <property type="evidence" value="ECO:0007669"/>
    <property type="project" value="UniProtKB-EC"/>
</dbReference>
<proteinExistence type="inferred from homology"/>
<dbReference type="GO" id="GO:0005737">
    <property type="term" value="C:cytoplasm"/>
    <property type="evidence" value="ECO:0007669"/>
    <property type="project" value="TreeGrafter"/>
</dbReference>
<geneLocation type="plasmid" evidence="7">
    <name>pKVU_100</name>
</geneLocation>
<sequence>MTGFDSLGIQHTAAAQHIAVVGAGIVGCATAFHLRRMGVQQVTLIDPMGPGGSTTSAGAGFVSHWSAGMVDMGAEGLRLQQYGLDFYRALSAVAEGRGQDIGYRNRGTLMLSLTPEGHDRHIRPVLESPHAPPEMRGVTPAQIAEMTAGLVDGARLYSGAFNPHGIQLETDRAITLLGQLVQDEGVDFLPRRVTAMAEDASGVTLTLDQGSLHVDQVVLAGGAWNNALLAAFGYAMPLLRVVATRIRTEGRGLPAVSPTIQCRELRLWLRECFGAVLWGTGVGYRPWYQLQGEGTAAPQGRQSFPELLEILKENQHDVLEGYFPPLRGAGVEQWVQGIACYTPDNNLIVGRVPGTSRVTVAGGDNESGVSHGPGMGRLAAEIATARATITDPHRFRPDRFAKGQFPTEAAVAEGLAQHQVLRFTPSAA</sequence>
<keyword evidence="6" id="KW-0614">Plasmid</keyword>
<protein>
    <submittedName>
        <fullName evidence="6">FAD dependent oxidoreductase</fullName>
        <ecNumber evidence="6">1.5.8.3</ecNumber>
    </submittedName>
</protein>
<evidence type="ECO:0000256" key="4">
    <source>
        <dbReference type="ARBA" id="ARBA00023002"/>
    </source>
</evidence>
<organism evidence="6 7">
    <name type="scientific">Ketogulonicigenium vulgare (strain WSH-001)</name>
    <dbReference type="NCBI Taxonomy" id="759362"/>
    <lineage>
        <taxon>Bacteria</taxon>
        <taxon>Pseudomonadati</taxon>
        <taxon>Pseudomonadota</taxon>
        <taxon>Alphaproteobacteria</taxon>
        <taxon>Rhodobacterales</taxon>
        <taxon>Roseobacteraceae</taxon>
        <taxon>Ketogulonicigenium</taxon>
    </lineage>
</organism>
<evidence type="ECO:0000313" key="7">
    <source>
        <dbReference type="Proteomes" id="UP000000692"/>
    </source>
</evidence>
<evidence type="ECO:0000256" key="1">
    <source>
        <dbReference type="ARBA" id="ARBA00001974"/>
    </source>
</evidence>
<accession>F9YB32</accession>
<dbReference type="InterPro" id="IPR006076">
    <property type="entry name" value="FAD-dep_OxRdtase"/>
</dbReference>
<keyword evidence="3" id="KW-0285">Flavoprotein</keyword>
<dbReference type="EC" id="1.5.8.3" evidence="6"/>
<evidence type="ECO:0000256" key="2">
    <source>
        <dbReference type="ARBA" id="ARBA00009410"/>
    </source>
</evidence>
<evidence type="ECO:0000313" key="6">
    <source>
        <dbReference type="EMBL" id="AEM42584.1"/>
    </source>
</evidence>
<dbReference type="Gene3D" id="3.50.50.60">
    <property type="entry name" value="FAD/NAD(P)-binding domain"/>
    <property type="match status" value="1"/>
</dbReference>
<dbReference type="InterPro" id="IPR036188">
    <property type="entry name" value="FAD/NAD-bd_sf"/>
</dbReference>
<evidence type="ECO:0000259" key="5">
    <source>
        <dbReference type="Pfam" id="PF01266"/>
    </source>
</evidence>
<dbReference type="HOGENOM" id="CLU_007884_4_1_5"/>
<comment type="cofactor">
    <cofactor evidence="1">
        <name>FAD</name>
        <dbReference type="ChEBI" id="CHEBI:57692"/>
    </cofactor>
</comment>
<dbReference type="PANTHER" id="PTHR13847:SF286">
    <property type="entry name" value="D-AMINO ACID DEHYDROGENASE"/>
    <property type="match status" value="1"/>
</dbReference>
<dbReference type="OrthoDB" id="7156675at2"/>
<dbReference type="RefSeq" id="WP_014538260.1">
    <property type="nucleotide sequence ID" value="NC_017386.1"/>
</dbReference>
<dbReference type="Proteomes" id="UP000000692">
    <property type="component" value="Plasmid 1"/>
</dbReference>
<dbReference type="PANTHER" id="PTHR13847">
    <property type="entry name" value="SARCOSINE DEHYDROGENASE-RELATED"/>
    <property type="match status" value="1"/>
</dbReference>
<keyword evidence="7" id="KW-1185">Reference proteome</keyword>
<evidence type="ECO:0000256" key="3">
    <source>
        <dbReference type="ARBA" id="ARBA00022630"/>
    </source>
</evidence>
<gene>
    <name evidence="6" type="ordered locus">KVU_PA0165</name>
</gene>
<feature type="domain" description="FAD dependent oxidoreductase" evidence="5">
    <location>
        <begin position="18"/>
        <end position="381"/>
    </location>
</feature>
<dbReference type="KEGG" id="kvl:KVU_PA0165"/>
<reference evidence="6 7" key="1">
    <citation type="journal article" date="2011" name="J. Bacteriol.">
        <title>Complete genome sequence of the industrial strain Ketogulonicigenium vulgare WSH-001.</title>
        <authorList>
            <person name="Liu L."/>
            <person name="Li Y."/>
            <person name="Zhang J."/>
            <person name="Zhou Z."/>
            <person name="Liu J."/>
            <person name="Li X."/>
            <person name="Zhou J."/>
            <person name="Du G."/>
            <person name="Wang L."/>
            <person name="Chen J."/>
        </authorList>
    </citation>
    <scope>NUCLEOTIDE SEQUENCE [LARGE SCALE GENOMIC DNA]</scope>
    <source>
        <strain evidence="6 7">WSH-001</strain>
        <plasmid evidence="7">pKVU_100</plasmid>
    </source>
</reference>
<dbReference type="EMBL" id="CP002019">
    <property type="protein sequence ID" value="AEM42584.1"/>
    <property type="molecule type" value="Genomic_DNA"/>
</dbReference>
<dbReference type="PATRIC" id="fig|759362.5.peg.2858"/>
<dbReference type="Gene3D" id="3.30.9.10">
    <property type="entry name" value="D-Amino Acid Oxidase, subunit A, domain 2"/>
    <property type="match status" value="1"/>
</dbReference>
<name>F9YB32_KETVW</name>
<dbReference type="AlphaFoldDB" id="F9YB32"/>
<dbReference type="SUPFAM" id="SSF51905">
    <property type="entry name" value="FAD/NAD(P)-binding domain"/>
    <property type="match status" value="1"/>
</dbReference>
<dbReference type="Pfam" id="PF01266">
    <property type="entry name" value="DAO"/>
    <property type="match status" value="1"/>
</dbReference>